<dbReference type="AlphaFoldDB" id="A0AAU8S7W8"/>
<evidence type="ECO:0000313" key="2">
    <source>
        <dbReference type="Proteomes" id="UP000033260"/>
    </source>
</evidence>
<evidence type="ECO:0000313" key="1">
    <source>
        <dbReference type="EMBL" id="AJQ45764.1"/>
    </source>
</evidence>
<gene>
    <name evidence="1" type="ORF">N805_00320</name>
</gene>
<protein>
    <submittedName>
        <fullName evidence="1">Uncharacterized protein</fullName>
    </submittedName>
</protein>
<reference evidence="1 2" key="1">
    <citation type="submission" date="2015-02" db="EMBL/GenBank/DDBJ databases">
        <title>Complete Genome Sequencing of Pseudomonas putida S13.1.2.</title>
        <authorList>
            <person name="Chong T.M."/>
            <person name="Chan K.G."/>
            <person name="Dessaux Y."/>
        </authorList>
    </citation>
    <scope>NUCLEOTIDE SEQUENCE [LARGE SCALE GENOMIC DNA]</scope>
    <source>
        <strain evidence="1 2">S13.1.2</strain>
    </source>
</reference>
<name>A0AAU8S7W8_PSEPU</name>
<proteinExistence type="predicted"/>
<sequence length="107" mass="12032">MMMKIHTTITRLPVLLARVMNRSPALMKCTVRIIVQIDRLSSSALIGTPLALVREKSLGAWPRWLSENSMRELENMNEFITDMNETNSTSFMATAAPPNPARLNSET</sequence>
<dbReference type="Proteomes" id="UP000033260">
    <property type="component" value="Chromosome"/>
</dbReference>
<organism evidence="1 2">
    <name type="scientific">Pseudomonas putida S13.1.2</name>
    <dbReference type="NCBI Taxonomy" id="1384061"/>
    <lineage>
        <taxon>Bacteria</taxon>
        <taxon>Pseudomonadati</taxon>
        <taxon>Pseudomonadota</taxon>
        <taxon>Gammaproteobacteria</taxon>
        <taxon>Pseudomonadales</taxon>
        <taxon>Pseudomonadaceae</taxon>
        <taxon>Pseudomonas</taxon>
    </lineage>
</organism>
<dbReference type="EMBL" id="CP010979">
    <property type="protein sequence ID" value="AJQ45764.1"/>
    <property type="molecule type" value="Genomic_DNA"/>
</dbReference>
<accession>A0AAU8S7W8</accession>